<dbReference type="InterPro" id="IPR029058">
    <property type="entry name" value="AB_hydrolase_fold"/>
</dbReference>
<feature type="active site" evidence="3">
    <location>
        <position position="306"/>
    </location>
</feature>
<dbReference type="SUPFAM" id="SSF53474">
    <property type="entry name" value="alpha/beta-Hydrolases"/>
    <property type="match status" value="1"/>
</dbReference>
<comment type="similarity">
    <text evidence="1">Belongs to the AB hydrolase superfamily. MetX family.</text>
</comment>
<proteinExistence type="inferred from homology"/>
<dbReference type="PANTHER" id="PTHR32268:SF11">
    <property type="entry name" value="HOMOSERINE O-ACETYLTRANSFERASE"/>
    <property type="match status" value="1"/>
</dbReference>
<evidence type="ECO:0000256" key="1">
    <source>
        <dbReference type="ARBA" id="ARBA00006886"/>
    </source>
</evidence>
<reference evidence="5" key="1">
    <citation type="submission" date="2021-01" db="EMBL/GenBank/DDBJ databases">
        <authorList>
            <person name="Corre E."/>
            <person name="Pelletier E."/>
            <person name="Niang G."/>
            <person name="Scheremetjew M."/>
            <person name="Finn R."/>
            <person name="Kale V."/>
            <person name="Holt S."/>
            <person name="Cochrane G."/>
            <person name="Meng A."/>
            <person name="Brown T."/>
            <person name="Cohen L."/>
        </authorList>
    </citation>
    <scope>NUCLEOTIDE SEQUENCE</scope>
    <source>
        <strain evidence="5">CCCM811</strain>
    </source>
</reference>
<dbReference type="InterPro" id="IPR008220">
    <property type="entry name" value="HAT_MetX-like"/>
</dbReference>
<accession>A0A7S3ZAT0</accession>
<dbReference type="PANTHER" id="PTHR32268">
    <property type="entry name" value="HOMOSERINE O-ACETYLTRANSFERASE"/>
    <property type="match status" value="1"/>
</dbReference>
<feature type="active site" evidence="3">
    <location>
        <position position="335"/>
    </location>
</feature>
<evidence type="ECO:0000313" key="5">
    <source>
        <dbReference type="EMBL" id="CAE0677568.1"/>
    </source>
</evidence>
<dbReference type="GO" id="GO:0009092">
    <property type="term" value="P:homoserine metabolic process"/>
    <property type="evidence" value="ECO:0007669"/>
    <property type="project" value="TreeGrafter"/>
</dbReference>
<evidence type="ECO:0000259" key="4">
    <source>
        <dbReference type="Pfam" id="PF00561"/>
    </source>
</evidence>
<name>A0A7S3ZAT0_9EUKA</name>
<dbReference type="NCBIfam" id="TIGR01392">
    <property type="entry name" value="homoserO_Ac_trn"/>
    <property type="match status" value="1"/>
</dbReference>
<gene>
    <name evidence="5" type="ORF">LGLO00237_LOCUS29349</name>
</gene>
<dbReference type="InterPro" id="IPR000073">
    <property type="entry name" value="AB_hydrolase_1"/>
</dbReference>
<feature type="domain" description="AB hydrolase-1" evidence="4">
    <location>
        <begin position="42"/>
        <end position="341"/>
    </location>
</feature>
<sequence length="359" mass="38959">MDDAGQTHYFDEFRLESGKVIKNAQIRYKTFGTLNEAADNCIVICHALTGNASVDEWWAPLLGPKKLFDTDKYFVFCANILGSCYGSSGPNSINPDTNERYGMAFPSVSMRDSVRSHMEVVSALGVKNIKFTLGGSLGGMQALEWGLIGGPSLVSSVVAIACGARHTAWQIAISEVQRACIMRDPTWNGGHGKALNGLGLARQLAMISYRSHSAYDSKFGRGLSKEAAKEHGDTDTCISSGVVPHFNVEGYLQYQDQKFLSRFDAASYVRCTQIMDTHDVGRDRGGIEKALSQLTQPTLVIGFDGDILYPLEEQRELAGLIPNSKLCEISSAAGHDAFLLEYEAISEACGSFLDDVGLA</sequence>
<dbReference type="EMBL" id="HBIV01041686">
    <property type="protein sequence ID" value="CAE0677568.1"/>
    <property type="molecule type" value="Transcribed_RNA"/>
</dbReference>
<organism evidence="5">
    <name type="scientific">Lotharella globosa</name>
    <dbReference type="NCBI Taxonomy" id="91324"/>
    <lineage>
        <taxon>Eukaryota</taxon>
        <taxon>Sar</taxon>
        <taxon>Rhizaria</taxon>
        <taxon>Cercozoa</taxon>
        <taxon>Chlorarachniophyceae</taxon>
        <taxon>Lotharella</taxon>
    </lineage>
</organism>
<dbReference type="Gene3D" id="3.40.50.1820">
    <property type="entry name" value="alpha/beta hydrolase"/>
    <property type="match status" value="1"/>
</dbReference>
<dbReference type="PIRSF" id="PIRSF000443">
    <property type="entry name" value="Homoser_Ac_trans"/>
    <property type="match status" value="1"/>
</dbReference>
<evidence type="ECO:0000256" key="2">
    <source>
        <dbReference type="ARBA" id="ARBA00022679"/>
    </source>
</evidence>
<dbReference type="AlphaFoldDB" id="A0A7S3ZAT0"/>
<dbReference type="NCBIfam" id="NF001209">
    <property type="entry name" value="PRK00175.1"/>
    <property type="match status" value="1"/>
</dbReference>
<keyword evidence="2" id="KW-0808">Transferase</keyword>
<feature type="active site" description="Nucleophile" evidence="3">
    <location>
        <position position="136"/>
    </location>
</feature>
<protein>
    <recommendedName>
        <fullName evidence="4">AB hydrolase-1 domain-containing protein</fullName>
    </recommendedName>
</protein>
<dbReference type="HAMAP" id="MF_00296">
    <property type="entry name" value="MetX_acyltransf"/>
    <property type="match status" value="1"/>
</dbReference>
<evidence type="ECO:0000256" key="3">
    <source>
        <dbReference type="PIRSR" id="PIRSR000443-1"/>
    </source>
</evidence>
<dbReference type="GO" id="GO:0009086">
    <property type="term" value="P:methionine biosynthetic process"/>
    <property type="evidence" value="ECO:0007669"/>
    <property type="project" value="TreeGrafter"/>
</dbReference>
<dbReference type="Pfam" id="PF00561">
    <property type="entry name" value="Abhydrolase_1"/>
    <property type="match status" value="1"/>
</dbReference>
<dbReference type="GO" id="GO:0004414">
    <property type="term" value="F:homoserine O-acetyltransferase activity"/>
    <property type="evidence" value="ECO:0007669"/>
    <property type="project" value="TreeGrafter"/>
</dbReference>